<sequence length="440" mass="52296">MSHLEHQKDLINNISNMISNQKEILDEMFANFIKKMTVENPIINNYNHVDKLLLDSNSDSHIFYDSFFDNDINVLYWYDMNEKKFINKIHKYDAKIIKKYNFDIYLEENLFHGKPVKNLINIPMREMYAYCGCNHNKSCQKKMPLVVTPCNQTVEQIPIGDYCINYPNSRMSRMILLPISEREPTIKLTLYLDVNLNIIIPEIKTIIINNYAPFSIYGLYSIKHIINKSNNVVFNKYSIEYNNFINIEKVIKSCNNYINSIHQRDLFNDGTLFNHILDFFEYNNIIKDIEHHLLFQNSIKLDNSQVEENKIFKKTINEIACQTETFNGDTRVIIENNILTIFYYNHDELNLCDYLPKLTKDIEEDGRTITINYTNIERVCIICSDFKKITKYYQGIKHIQLFNCKNFERIPHYLKKDLLFFTNDGKNQLENNELPPYTNE</sequence>
<evidence type="ECO:0000313" key="1">
    <source>
        <dbReference type="EMBL" id="QHT84507.1"/>
    </source>
</evidence>
<dbReference type="AlphaFoldDB" id="A0A6C0HW99"/>
<proteinExistence type="predicted"/>
<accession>A0A6C0HW99</accession>
<dbReference type="EMBL" id="MN740018">
    <property type="protein sequence ID" value="QHT84507.1"/>
    <property type="molecule type" value="Genomic_DNA"/>
</dbReference>
<protein>
    <submittedName>
        <fullName evidence="1">Uncharacterized protein</fullName>
    </submittedName>
</protein>
<name>A0A6C0HW99_9ZZZZ</name>
<organism evidence="1">
    <name type="scientific">viral metagenome</name>
    <dbReference type="NCBI Taxonomy" id="1070528"/>
    <lineage>
        <taxon>unclassified sequences</taxon>
        <taxon>metagenomes</taxon>
        <taxon>organismal metagenomes</taxon>
    </lineage>
</organism>
<reference evidence="1" key="1">
    <citation type="journal article" date="2020" name="Nature">
        <title>Giant virus diversity and host interactions through global metagenomics.</title>
        <authorList>
            <person name="Schulz F."/>
            <person name="Roux S."/>
            <person name="Paez-Espino D."/>
            <person name="Jungbluth S."/>
            <person name="Walsh D.A."/>
            <person name="Denef V.J."/>
            <person name="McMahon K.D."/>
            <person name="Konstantinidis K.T."/>
            <person name="Eloe-Fadrosh E.A."/>
            <person name="Kyrpides N.C."/>
            <person name="Woyke T."/>
        </authorList>
    </citation>
    <scope>NUCLEOTIDE SEQUENCE</scope>
    <source>
        <strain evidence="1">GVMAG-M-3300023184-177</strain>
    </source>
</reference>